<dbReference type="EMBL" id="JAFJYH010000356">
    <property type="protein sequence ID" value="KAG4412756.1"/>
    <property type="molecule type" value="Genomic_DNA"/>
</dbReference>
<evidence type="ECO:0000259" key="3">
    <source>
        <dbReference type="Pfam" id="PF00561"/>
    </source>
</evidence>
<organism evidence="4 5">
    <name type="scientific">Cadophora malorum</name>
    <dbReference type="NCBI Taxonomy" id="108018"/>
    <lineage>
        <taxon>Eukaryota</taxon>
        <taxon>Fungi</taxon>
        <taxon>Dikarya</taxon>
        <taxon>Ascomycota</taxon>
        <taxon>Pezizomycotina</taxon>
        <taxon>Leotiomycetes</taxon>
        <taxon>Helotiales</taxon>
        <taxon>Ploettnerulaceae</taxon>
        <taxon>Cadophora</taxon>
    </lineage>
</organism>
<keyword evidence="1" id="KW-0378">Hydrolase</keyword>
<dbReference type="PRINTS" id="PR00412">
    <property type="entry name" value="EPOXHYDRLASE"/>
</dbReference>
<evidence type="ECO:0000313" key="5">
    <source>
        <dbReference type="Proteomes" id="UP000664132"/>
    </source>
</evidence>
<sequence length="441" mass="49846">MDVEIASDDLAAFISLWKRRTRSWQGQRTREEEKVKRVGRIGETQPQTMKLMTTAYPPLSLPSGITESYIPSHDLTYHVLSAGQPTKPLILCLHGFPEVAYSWRKIMPAIADEGYHVVAYDQRGYGRTTGWDTREFSSVDLNTFAFTRLVRDAVIFVNALGYKEVACVIGHDFGAVGASMCALMRPDIFKSVITMSHPFKGSPSLPFNTISNPPKQAEKEDVHRALAELPQPRKHYKWYYSTKPAAQEMDYPKEGLHEFLRGYFHLKSADWKGNSPKPLKAWEANELAKLPYYYVMPLDAGMRKSVQLSMADEDPSAVSKSSSHWLPDHELAVYVQEWGRNGFQGGLNWYRVATDPENMKDVELFAGKKIDVPALFISGKQDWGTYQEPGAVEKLDEVCSQSRGMKLVDGAGHWVQQEQPEKVIAIVAKFLRDLKIDAISH</sequence>
<evidence type="ECO:0000256" key="2">
    <source>
        <dbReference type="ARBA" id="ARBA00038334"/>
    </source>
</evidence>
<dbReference type="AlphaFoldDB" id="A0A8H7T4C1"/>
<dbReference type="Proteomes" id="UP000664132">
    <property type="component" value="Unassembled WGS sequence"/>
</dbReference>
<dbReference type="Pfam" id="PF00561">
    <property type="entry name" value="Abhydrolase_1"/>
    <property type="match status" value="1"/>
</dbReference>
<dbReference type="InterPro" id="IPR000639">
    <property type="entry name" value="Epox_hydrolase-like"/>
</dbReference>
<dbReference type="PANTHER" id="PTHR43329">
    <property type="entry name" value="EPOXIDE HYDROLASE"/>
    <property type="match status" value="1"/>
</dbReference>
<accession>A0A8H7T4C1</accession>
<evidence type="ECO:0000313" key="4">
    <source>
        <dbReference type="EMBL" id="KAG4412756.1"/>
    </source>
</evidence>
<name>A0A8H7T4C1_9HELO</name>
<dbReference type="InterPro" id="IPR000073">
    <property type="entry name" value="AB_hydrolase_1"/>
</dbReference>
<keyword evidence="5" id="KW-1185">Reference proteome</keyword>
<dbReference type="InterPro" id="IPR029058">
    <property type="entry name" value="AB_hydrolase_fold"/>
</dbReference>
<dbReference type="SUPFAM" id="SSF53474">
    <property type="entry name" value="alpha/beta-Hydrolases"/>
    <property type="match status" value="1"/>
</dbReference>
<gene>
    <name evidence="4" type="ORF">IFR04_014097</name>
</gene>
<dbReference type="OrthoDB" id="408373at2759"/>
<proteinExistence type="inferred from homology"/>
<reference evidence="4" key="1">
    <citation type="submission" date="2021-02" db="EMBL/GenBank/DDBJ databases">
        <title>Genome sequence Cadophora malorum strain M34.</title>
        <authorList>
            <person name="Stefanovic E."/>
            <person name="Vu D."/>
            <person name="Scully C."/>
            <person name="Dijksterhuis J."/>
            <person name="Roader J."/>
            <person name="Houbraken J."/>
        </authorList>
    </citation>
    <scope>NUCLEOTIDE SEQUENCE</scope>
    <source>
        <strain evidence="4">M34</strain>
    </source>
</reference>
<evidence type="ECO:0000256" key="1">
    <source>
        <dbReference type="ARBA" id="ARBA00022801"/>
    </source>
</evidence>
<feature type="domain" description="AB hydrolase-1" evidence="3">
    <location>
        <begin position="88"/>
        <end position="203"/>
    </location>
</feature>
<comment type="similarity">
    <text evidence="2">Belongs to the AB hydrolase superfamily. Epoxide hydrolase family.</text>
</comment>
<dbReference type="GO" id="GO:0016787">
    <property type="term" value="F:hydrolase activity"/>
    <property type="evidence" value="ECO:0007669"/>
    <property type="project" value="UniProtKB-KW"/>
</dbReference>
<dbReference type="Gene3D" id="3.40.50.1820">
    <property type="entry name" value="alpha/beta hydrolase"/>
    <property type="match status" value="1"/>
</dbReference>
<protein>
    <recommendedName>
        <fullName evidence="3">AB hydrolase-1 domain-containing protein</fullName>
    </recommendedName>
</protein>
<comment type="caution">
    <text evidence="4">The sequence shown here is derived from an EMBL/GenBank/DDBJ whole genome shotgun (WGS) entry which is preliminary data.</text>
</comment>